<reference evidence="4 5" key="1">
    <citation type="submission" date="2024-05" db="EMBL/GenBank/DDBJ databases">
        <authorList>
            <person name="Jiang F."/>
        </authorList>
    </citation>
    <scope>NUCLEOTIDE SEQUENCE [LARGE SCALE GENOMIC DNA]</scope>
    <source>
        <strain evidence="4 5">LZ166</strain>
    </source>
</reference>
<dbReference type="PRINTS" id="PR00368">
    <property type="entry name" value="FADPNR"/>
</dbReference>
<dbReference type="Pfam" id="PF04324">
    <property type="entry name" value="Fer2_BFD"/>
    <property type="match status" value="1"/>
</dbReference>
<gene>
    <name evidence="4" type="ORF">ABGN05_17165</name>
</gene>
<evidence type="ECO:0000256" key="1">
    <source>
        <dbReference type="ARBA" id="ARBA00023002"/>
    </source>
</evidence>
<feature type="domain" description="BFD-like [2Fe-2S]-binding" evidence="2">
    <location>
        <begin position="370"/>
        <end position="421"/>
    </location>
</feature>
<dbReference type="PIRSF" id="PIRSF037495">
    <property type="entry name" value="Opine_OX_OoxA/HcnB"/>
    <property type="match status" value="1"/>
</dbReference>
<protein>
    <submittedName>
        <fullName evidence="4">FAD/NAD(P)-binding oxidoreductase</fullName>
        <ecNumber evidence="4">1.-.-.-</ecNumber>
    </submittedName>
</protein>
<evidence type="ECO:0000259" key="3">
    <source>
        <dbReference type="Pfam" id="PF07992"/>
    </source>
</evidence>
<dbReference type="Gene3D" id="1.10.10.1100">
    <property type="entry name" value="BFD-like [2Fe-2S]-binding domain"/>
    <property type="match status" value="1"/>
</dbReference>
<comment type="caution">
    <text evidence="4">The sequence shown here is derived from an EMBL/GenBank/DDBJ whole genome shotgun (WGS) entry which is preliminary data.</text>
</comment>
<evidence type="ECO:0000313" key="4">
    <source>
        <dbReference type="EMBL" id="MEX0407391.1"/>
    </source>
</evidence>
<dbReference type="Gene3D" id="3.50.50.60">
    <property type="entry name" value="FAD/NAD(P)-binding domain"/>
    <property type="match status" value="2"/>
</dbReference>
<name>A0ABV3SLL5_9HYPH</name>
<dbReference type="PANTHER" id="PTHR42949:SF3">
    <property type="entry name" value="ANAEROBIC GLYCEROL-3-PHOSPHATE DEHYDROGENASE SUBUNIT B"/>
    <property type="match status" value="1"/>
</dbReference>
<sequence length="460" mass="48315">MTDPRIMIVGAGPAGIRAAETLAVAGLRPLVVDEGLRAGGQIYRRPPPGFIRPPEALYGTEADKAHALHGTFDELVQAGRVEHLAQSSVLGFSAAGAHAATPAGQRVLPYDRLIIATGATDRLAPVPGWQAPGVYSLGATQIALKAQGVALGRQIVLAGSGPLLTLVAYQLLKAGARIEAVLDTAPLTTQVAALPGLLARPVFAWRGMTMRARLGRRYQAGVSLHEIEGHATGVTAVHWADAGGKRHRSPCDMVGMGWHLRAETQLAGLAGAEFDWSEMWAQWLPRVDRHGRARDGVYLAGDGLRILGADGAEVAGRLAGAACLTDMGRTAPDTRGDLARLDQLERFAGGIARAFPWPAAMVRALPDTAVVCRCEGVTVSTLHAMVDHGGAEANRVKSLSRVGMGRCQGRYCQLAAAELIAGRSGARPCDVGRLRDQPPVRPALIGGLMQTRPTDGPDPA</sequence>
<dbReference type="PRINTS" id="PR00469">
    <property type="entry name" value="PNDRDTASEII"/>
</dbReference>
<dbReference type="SUPFAM" id="SSF51905">
    <property type="entry name" value="FAD/NAD(P)-binding domain"/>
    <property type="match status" value="1"/>
</dbReference>
<evidence type="ECO:0000313" key="5">
    <source>
        <dbReference type="Proteomes" id="UP001556692"/>
    </source>
</evidence>
<keyword evidence="5" id="KW-1185">Reference proteome</keyword>
<dbReference type="PANTHER" id="PTHR42949">
    <property type="entry name" value="ANAEROBIC GLYCEROL-3-PHOSPHATE DEHYDROGENASE SUBUNIT B"/>
    <property type="match status" value="1"/>
</dbReference>
<dbReference type="RefSeq" id="WP_367955273.1">
    <property type="nucleotide sequence ID" value="NZ_JBDPGJ010000004.1"/>
</dbReference>
<evidence type="ECO:0000259" key="2">
    <source>
        <dbReference type="Pfam" id="PF04324"/>
    </source>
</evidence>
<dbReference type="InterPro" id="IPR051691">
    <property type="entry name" value="Metab_Enz_Cyan_OpOx_G3PDH"/>
</dbReference>
<dbReference type="CDD" id="cd19946">
    <property type="entry name" value="GlpA-like_Fer2_BFD-like"/>
    <property type="match status" value="1"/>
</dbReference>
<dbReference type="Pfam" id="PF07992">
    <property type="entry name" value="Pyr_redox_2"/>
    <property type="match status" value="1"/>
</dbReference>
<dbReference type="InterPro" id="IPR017224">
    <property type="entry name" value="Opine_Oxase_asu/HCN_bsu"/>
</dbReference>
<dbReference type="InterPro" id="IPR041854">
    <property type="entry name" value="BFD-like_2Fe2S-bd_dom_sf"/>
</dbReference>
<feature type="domain" description="FAD/NAD(P)-binding" evidence="3">
    <location>
        <begin position="5"/>
        <end position="304"/>
    </location>
</feature>
<proteinExistence type="predicted"/>
<dbReference type="GO" id="GO:0016491">
    <property type="term" value="F:oxidoreductase activity"/>
    <property type="evidence" value="ECO:0007669"/>
    <property type="project" value="UniProtKB-KW"/>
</dbReference>
<dbReference type="InterPro" id="IPR036188">
    <property type="entry name" value="FAD/NAD-bd_sf"/>
</dbReference>
<dbReference type="EMBL" id="JBDPGJ010000004">
    <property type="protein sequence ID" value="MEX0407391.1"/>
    <property type="molecule type" value="Genomic_DNA"/>
</dbReference>
<dbReference type="EC" id="1.-.-.-" evidence="4"/>
<dbReference type="Proteomes" id="UP001556692">
    <property type="component" value="Unassembled WGS sequence"/>
</dbReference>
<organism evidence="4 5">
    <name type="scientific">Aquibium pacificus</name>
    <dbReference type="NCBI Taxonomy" id="3153579"/>
    <lineage>
        <taxon>Bacteria</taxon>
        <taxon>Pseudomonadati</taxon>
        <taxon>Pseudomonadota</taxon>
        <taxon>Alphaproteobacteria</taxon>
        <taxon>Hyphomicrobiales</taxon>
        <taxon>Phyllobacteriaceae</taxon>
        <taxon>Aquibium</taxon>
    </lineage>
</organism>
<dbReference type="InterPro" id="IPR023753">
    <property type="entry name" value="FAD/NAD-binding_dom"/>
</dbReference>
<dbReference type="InterPro" id="IPR007419">
    <property type="entry name" value="BFD-like_2Fe2S-bd_dom"/>
</dbReference>
<accession>A0ABV3SLL5</accession>
<keyword evidence="1 4" id="KW-0560">Oxidoreductase</keyword>